<dbReference type="AlphaFoldDB" id="A0A146FVY4"/>
<dbReference type="InterPro" id="IPR013057">
    <property type="entry name" value="AA_transpt_TM"/>
</dbReference>
<dbReference type="EMBL" id="BCWF01000029">
    <property type="protein sequence ID" value="GAT29558.1"/>
    <property type="molecule type" value="Genomic_DNA"/>
</dbReference>
<sequence length="119" mass="12637">MHLQSNTFAHWSLWLGINVLLGAAAFVVAEAVPILNYLLGLAGALCFAPFSLVFPALLWMLLQSDDSNGSTGSSDQDNMATLCIVNISCCIKGEIASFTQSIYLGVSSRRPPTLASTQA</sequence>
<evidence type="ECO:0000256" key="5">
    <source>
        <dbReference type="SAM" id="Phobius"/>
    </source>
</evidence>
<evidence type="ECO:0000256" key="2">
    <source>
        <dbReference type="ARBA" id="ARBA00022692"/>
    </source>
</evidence>
<protein>
    <submittedName>
        <fullName evidence="7">Amino acid transporter</fullName>
    </submittedName>
</protein>
<organism evidence="7 8">
    <name type="scientific">Aspergillus kawachii</name>
    <name type="common">White koji mold</name>
    <name type="synonym">Aspergillus awamori var. kawachi</name>
    <dbReference type="NCBI Taxonomy" id="1069201"/>
    <lineage>
        <taxon>Eukaryota</taxon>
        <taxon>Fungi</taxon>
        <taxon>Dikarya</taxon>
        <taxon>Ascomycota</taxon>
        <taxon>Pezizomycotina</taxon>
        <taxon>Eurotiomycetes</taxon>
        <taxon>Eurotiomycetidae</taxon>
        <taxon>Eurotiales</taxon>
        <taxon>Aspergillaceae</taxon>
        <taxon>Aspergillus</taxon>
        <taxon>Aspergillus subgen. Circumdati</taxon>
    </lineage>
</organism>
<feature type="domain" description="Amino acid transporter transmembrane" evidence="6">
    <location>
        <begin position="5"/>
        <end position="85"/>
    </location>
</feature>
<dbReference type="Pfam" id="PF01490">
    <property type="entry name" value="Aa_trans"/>
    <property type="match status" value="1"/>
</dbReference>
<evidence type="ECO:0000259" key="6">
    <source>
        <dbReference type="Pfam" id="PF01490"/>
    </source>
</evidence>
<proteinExistence type="predicted"/>
<dbReference type="Proteomes" id="UP000075230">
    <property type="component" value="Unassembled WGS sequence"/>
</dbReference>
<evidence type="ECO:0000256" key="1">
    <source>
        <dbReference type="ARBA" id="ARBA00004370"/>
    </source>
</evidence>
<keyword evidence="4 5" id="KW-0472">Membrane</keyword>
<feature type="transmembrane region" description="Helical" evidence="5">
    <location>
        <begin position="38"/>
        <end position="62"/>
    </location>
</feature>
<comment type="subcellular location">
    <subcellularLocation>
        <location evidence="1">Membrane</location>
    </subcellularLocation>
</comment>
<keyword evidence="2 5" id="KW-0812">Transmembrane</keyword>
<evidence type="ECO:0000256" key="3">
    <source>
        <dbReference type="ARBA" id="ARBA00022989"/>
    </source>
</evidence>
<feature type="transmembrane region" description="Helical" evidence="5">
    <location>
        <begin position="12"/>
        <end position="32"/>
    </location>
</feature>
<gene>
    <name evidence="7" type="ORF">RIB2604_03000890</name>
</gene>
<accession>A0A146FVY4</accession>
<reference evidence="8" key="2">
    <citation type="submission" date="2016-02" db="EMBL/GenBank/DDBJ databases">
        <title>Genome sequencing of Aspergillus luchuensis NBRC 4314.</title>
        <authorList>
            <person name="Yamada O."/>
        </authorList>
    </citation>
    <scope>NUCLEOTIDE SEQUENCE [LARGE SCALE GENOMIC DNA]</scope>
    <source>
        <strain evidence="8">RIB 2604</strain>
    </source>
</reference>
<reference evidence="7 8" key="1">
    <citation type="journal article" date="2016" name="DNA Res.">
        <title>Genome sequence of Aspergillus luchuensis NBRC 4314.</title>
        <authorList>
            <person name="Yamada O."/>
            <person name="Machida M."/>
            <person name="Hosoyama A."/>
            <person name="Goto M."/>
            <person name="Takahashi T."/>
            <person name="Futagami T."/>
            <person name="Yamagata Y."/>
            <person name="Takeuchi M."/>
            <person name="Kobayashi T."/>
            <person name="Koike H."/>
            <person name="Abe K."/>
            <person name="Asai K."/>
            <person name="Arita M."/>
            <person name="Fujita N."/>
            <person name="Fukuda K."/>
            <person name="Higa K."/>
            <person name="Horikawa H."/>
            <person name="Ishikawa T."/>
            <person name="Jinno K."/>
            <person name="Kato Y."/>
            <person name="Kirimura K."/>
            <person name="Mizutani O."/>
            <person name="Nakasone K."/>
            <person name="Sano M."/>
            <person name="Shiraishi Y."/>
            <person name="Tsukahara M."/>
            <person name="Gomi K."/>
        </authorList>
    </citation>
    <scope>NUCLEOTIDE SEQUENCE [LARGE SCALE GENOMIC DNA]</scope>
    <source>
        <strain evidence="7 8">RIB 2604</strain>
    </source>
</reference>
<dbReference type="GO" id="GO:0016020">
    <property type="term" value="C:membrane"/>
    <property type="evidence" value="ECO:0007669"/>
    <property type="project" value="UniProtKB-SubCell"/>
</dbReference>
<name>A0A146FVY4_ASPKA</name>
<evidence type="ECO:0000313" key="8">
    <source>
        <dbReference type="Proteomes" id="UP000075230"/>
    </source>
</evidence>
<comment type="caution">
    <text evidence="7">The sequence shown here is derived from an EMBL/GenBank/DDBJ whole genome shotgun (WGS) entry which is preliminary data.</text>
</comment>
<evidence type="ECO:0000256" key="4">
    <source>
        <dbReference type="ARBA" id="ARBA00023136"/>
    </source>
</evidence>
<evidence type="ECO:0000313" key="7">
    <source>
        <dbReference type="EMBL" id="GAT29558.1"/>
    </source>
</evidence>
<keyword evidence="3 5" id="KW-1133">Transmembrane helix</keyword>